<dbReference type="AlphaFoldDB" id="A0ABD1YKM0"/>
<evidence type="ECO:0000313" key="1">
    <source>
        <dbReference type="EMBL" id="KAL2631176.1"/>
    </source>
</evidence>
<reference evidence="1 2" key="1">
    <citation type="submission" date="2024-09" db="EMBL/GenBank/DDBJ databases">
        <title>Chromosome-scale assembly of Riccia fluitans.</title>
        <authorList>
            <person name="Paukszto L."/>
            <person name="Sawicki J."/>
            <person name="Karawczyk K."/>
            <person name="Piernik-Szablinska J."/>
            <person name="Szczecinska M."/>
            <person name="Mazdziarz M."/>
        </authorList>
    </citation>
    <scope>NUCLEOTIDE SEQUENCE [LARGE SCALE GENOMIC DNA]</scope>
    <source>
        <strain evidence="1">Rf_01</strain>
        <tissue evidence="1">Aerial parts of the thallus</tissue>
    </source>
</reference>
<accession>A0ABD1YKM0</accession>
<protein>
    <submittedName>
        <fullName evidence="1">Uncharacterized protein</fullName>
    </submittedName>
</protein>
<organism evidence="1 2">
    <name type="scientific">Riccia fluitans</name>
    <dbReference type="NCBI Taxonomy" id="41844"/>
    <lineage>
        <taxon>Eukaryota</taxon>
        <taxon>Viridiplantae</taxon>
        <taxon>Streptophyta</taxon>
        <taxon>Embryophyta</taxon>
        <taxon>Marchantiophyta</taxon>
        <taxon>Marchantiopsida</taxon>
        <taxon>Marchantiidae</taxon>
        <taxon>Marchantiales</taxon>
        <taxon>Ricciaceae</taxon>
        <taxon>Riccia</taxon>
    </lineage>
</organism>
<keyword evidence="2" id="KW-1185">Reference proteome</keyword>
<comment type="caution">
    <text evidence="1">The sequence shown here is derived from an EMBL/GenBank/DDBJ whole genome shotgun (WGS) entry which is preliminary data.</text>
</comment>
<evidence type="ECO:0000313" key="2">
    <source>
        <dbReference type="Proteomes" id="UP001605036"/>
    </source>
</evidence>
<gene>
    <name evidence="1" type="ORF">R1flu_015862</name>
</gene>
<name>A0ABD1YKM0_9MARC</name>
<proteinExistence type="predicted"/>
<sequence length="98" mass="11757">MIRNFWAIAFHSPFLIFSFRNDHLKRDGVHRIVYTKDGAGWLSGKLKNILWISFEDRASLSWFRKTRSVIKPKYKIQVGRDNHELQKGIYLWWLESCS</sequence>
<dbReference type="EMBL" id="JBHFFA010000004">
    <property type="protein sequence ID" value="KAL2631176.1"/>
    <property type="molecule type" value="Genomic_DNA"/>
</dbReference>
<dbReference type="Proteomes" id="UP001605036">
    <property type="component" value="Unassembled WGS sequence"/>
</dbReference>